<dbReference type="AlphaFoldDB" id="A0AAE0KXX5"/>
<dbReference type="Gene3D" id="1.10.150.130">
    <property type="match status" value="1"/>
</dbReference>
<accession>A0AAE0KXX5</accession>
<dbReference type="InterPro" id="IPR052925">
    <property type="entry name" value="Phage_Integrase-like_Recomb"/>
</dbReference>
<evidence type="ECO:0000313" key="2">
    <source>
        <dbReference type="EMBL" id="KAK3264737.1"/>
    </source>
</evidence>
<sequence>MVTTRAPSTWLDSYGEIIRRYRSFCAARVPPRVPIPANPITVCLFLQLVTSEAKSYAVVKSASGAPFSLHEMALVPVGEIPTKHPLAKGIRARAAKRRIGLKLRNQKDPLELEILQSGILLYVPEVSTCPIVHLCTAAMVATMWAGFLRFRDMKLVWVELVKFYPTHMEILLIERKNDQFREGDVVFVTRSPRQATCPVAFCEAVIARARLSGLVNLFQ</sequence>
<reference evidence="2 3" key="1">
    <citation type="journal article" date="2015" name="Genome Biol. Evol.">
        <title>Comparative Genomics of a Bacterivorous Green Alga Reveals Evolutionary Causalities and Consequences of Phago-Mixotrophic Mode of Nutrition.</title>
        <authorList>
            <person name="Burns J.A."/>
            <person name="Paasch A."/>
            <person name="Narechania A."/>
            <person name="Kim E."/>
        </authorList>
    </citation>
    <scope>NUCLEOTIDE SEQUENCE [LARGE SCALE GENOMIC DNA]</scope>
    <source>
        <strain evidence="2 3">PLY_AMNH</strain>
    </source>
</reference>
<evidence type="ECO:0000256" key="1">
    <source>
        <dbReference type="ARBA" id="ARBA00023125"/>
    </source>
</evidence>
<dbReference type="InterPro" id="IPR010998">
    <property type="entry name" value="Integrase_recombinase_N"/>
</dbReference>
<dbReference type="PANTHER" id="PTHR34605">
    <property type="entry name" value="PHAGE_INTEGRASE DOMAIN-CONTAINING PROTEIN"/>
    <property type="match status" value="1"/>
</dbReference>
<gene>
    <name evidence="2" type="ORF">CYMTET_26541</name>
</gene>
<protein>
    <submittedName>
        <fullName evidence="2">Uncharacterized protein</fullName>
    </submittedName>
</protein>
<evidence type="ECO:0000313" key="3">
    <source>
        <dbReference type="Proteomes" id="UP001190700"/>
    </source>
</evidence>
<dbReference type="PANTHER" id="PTHR34605:SF4">
    <property type="entry name" value="DNA ADENINE METHYLTRANSFERASE"/>
    <property type="match status" value="1"/>
</dbReference>
<comment type="caution">
    <text evidence="2">The sequence shown here is derived from an EMBL/GenBank/DDBJ whole genome shotgun (WGS) entry which is preliminary data.</text>
</comment>
<keyword evidence="3" id="KW-1185">Reference proteome</keyword>
<dbReference type="EMBL" id="LGRX02014383">
    <property type="protein sequence ID" value="KAK3264737.1"/>
    <property type="molecule type" value="Genomic_DNA"/>
</dbReference>
<organism evidence="2 3">
    <name type="scientific">Cymbomonas tetramitiformis</name>
    <dbReference type="NCBI Taxonomy" id="36881"/>
    <lineage>
        <taxon>Eukaryota</taxon>
        <taxon>Viridiplantae</taxon>
        <taxon>Chlorophyta</taxon>
        <taxon>Pyramimonadophyceae</taxon>
        <taxon>Pyramimonadales</taxon>
        <taxon>Pyramimonadaceae</taxon>
        <taxon>Cymbomonas</taxon>
    </lineage>
</organism>
<dbReference type="GO" id="GO:0003677">
    <property type="term" value="F:DNA binding"/>
    <property type="evidence" value="ECO:0007669"/>
    <property type="project" value="UniProtKB-KW"/>
</dbReference>
<name>A0AAE0KXX5_9CHLO</name>
<dbReference type="Proteomes" id="UP001190700">
    <property type="component" value="Unassembled WGS sequence"/>
</dbReference>
<proteinExistence type="predicted"/>
<keyword evidence="1" id="KW-0238">DNA-binding</keyword>